<dbReference type="Pfam" id="PF07714">
    <property type="entry name" value="PK_Tyr_Ser-Thr"/>
    <property type="match status" value="1"/>
</dbReference>
<gene>
    <name evidence="5" type="primary">LOC111020581</name>
</gene>
<keyword evidence="1" id="KW-0547">Nucleotide-binding</keyword>
<dbReference type="Proteomes" id="UP000504603">
    <property type="component" value="Unplaced"/>
</dbReference>
<dbReference type="KEGG" id="mcha:111020581"/>
<evidence type="ECO:0000256" key="1">
    <source>
        <dbReference type="ARBA" id="ARBA00022741"/>
    </source>
</evidence>
<dbReference type="Gene3D" id="3.30.200.20">
    <property type="entry name" value="Phosphorylase Kinase, domain 1"/>
    <property type="match status" value="1"/>
</dbReference>
<evidence type="ECO:0000313" key="5">
    <source>
        <dbReference type="RefSeq" id="XP_022152977.1"/>
    </source>
</evidence>
<dbReference type="Gene3D" id="1.10.510.10">
    <property type="entry name" value="Transferase(Phosphotransferase) domain 1"/>
    <property type="match status" value="1"/>
</dbReference>
<sequence>MDRWVHRFRHRLLAWFHRSRSVPILYVRRFPYKEIKRATGGFNTIVYSNARNAAYKAKFLDGRVTLVKELSLNDDTFTTEVQLLGRLHHRHLLALRGFSTGHKRLLVFDEIGNGSLRDHLNDPLRTPLNWRMRLQIAAGVAAALEYLLLFTDPPMCHVSISSSTIMLDENFTAKISDVGFLCSPVTIGSYQEASKSDDYMDQKCAKMIYQLGVLILELITGQSSDGTGGDLIKWIQGTNFARTINKMIDPDLGNSFDQKEVRNLLAIAKLCIKSKDKPRFSIPQIFRYLQSKVEVTKY</sequence>
<name>A0A6J1DHQ3_MOMCH</name>
<reference evidence="5" key="1">
    <citation type="submission" date="2025-08" db="UniProtKB">
        <authorList>
            <consortium name="RefSeq"/>
        </authorList>
    </citation>
    <scope>IDENTIFICATION</scope>
</reference>
<dbReference type="RefSeq" id="XP_022152977.1">
    <property type="nucleotide sequence ID" value="XM_022297285.1"/>
</dbReference>
<dbReference type="FunFam" id="3.30.200.20:FF:000521">
    <property type="entry name" value="Protein kinase superfamily protein"/>
    <property type="match status" value="1"/>
</dbReference>
<dbReference type="InterPro" id="IPR011009">
    <property type="entry name" value="Kinase-like_dom_sf"/>
</dbReference>
<proteinExistence type="predicted"/>
<dbReference type="InterPro" id="IPR001245">
    <property type="entry name" value="Ser-Thr/Tyr_kinase_cat_dom"/>
</dbReference>
<dbReference type="SMART" id="SM00219">
    <property type="entry name" value="TyrKc"/>
    <property type="match status" value="1"/>
</dbReference>
<evidence type="ECO:0000259" key="3">
    <source>
        <dbReference type="PROSITE" id="PS50011"/>
    </source>
</evidence>
<accession>A0A6J1DHQ3</accession>
<organism evidence="4 5">
    <name type="scientific">Momordica charantia</name>
    <name type="common">Bitter gourd</name>
    <name type="synonym">Balsam pear</name>
    <dbReference type="NCBI Taxonomy" id="3673"/>
    <lineage>
        <taxon>Eukaryota</taxon>
        <taxon>Viridiplantae</taxon>
        <taxon>Streptophyta</taxon>
        <taxon>Embryophyta</taxon>
        <taxon>Tracheophyta</taxon>
        <taxon>Spermatophyta</taxon>
        <taxon>Magnoliopsida</taxon>
        <taxon>eudicotyledons</taxon>
        <taxon>Gunneridae</taxon>
        <taxon>Pentapetalae</taxon>
        <taxon>rosids</taxon>
        <taxon>fabids</taxon>
        <taxon>Cucurbitales</taxon>
        <taxon>Cucurbitaceae</taxon>
        <taxon>Momordiceae</taxon>
        <taxon>Momordica</taxon>
    </lineage>
</organism>
<dbReference type="AlphaFoldDB" id="A0A6J1DHQ3"/>
<keyword evidence="2" id="KW-0067">ATP-binding</keyword>
<dbReference type="GO" id="GO:0005886">
    <property type="term" value="C:plasma membrane"/>
    <property type="evidence" value="ECO:0007669"/>
    <property type="project" value="TreeGrafter"/>
</dbReference>
<dbReference type="InterPro" id="IPR000719">
    <property type="entry name" value="Prot_kinase_dom"/>
</dbReference>
<dbReference type="PANTHER" id="PTHR27001:SF20">
    <property type="entry name" value="PROTEIN KINASE SUPERFAMILY PROTEIN"/>
    <property type="match status" value="1"/>
</dbReference>
<dbReference type="GO" id="GO:0005524">
    <property type="term" value="F:ATP binding"/>
    <property type="evidence" value="ECO:0007669"/>
    <property type="project" value="UniProtKB-KW"/>
</dbReference>
<dbReference type="PANTHER" id="PTHR27001">
    <property type="entry name" value="OS01G0253100 PROTEIN"/>
    <property type="match status" value="1"/>
</dbReference>
<dbReference type="GO" id="GO:0004713">
    <property type="term" value="F:protein tyrosine kinase activity"/>
    <property type="evidence" value="ECO:0007669"/>
    <property type="project" value="InterPro"/>
</dbReference>
<feature type="domain" description="Protein kinase" evidence="3">
    <location>
        <begin position="32"/>
        <end position="293"/>
    </location>
</feature>
<evidence type="ECO:0000313" key="4">
    <source>
        <dbReference type="Proteomes" id="UP000504603"/>
    </source>
</evidence>
<dbReference type="SUPFAM" id="SSF56112">
    <property type="entry name" value="Protein kinase-like (PK-like)"/>
    <property type="match status" value="1"/>
</dbReference>
<dbReference type="OrthoDB" id="4062651at2759"/>
<evidence type="ECO:0000256" key="2">
    <source>
        <dbReference type="ARBA" id="ARBA00022840"/>
    </source>
</evidence>
<keyword evidence="4" id="KW-1185">Reference proteome</keyword>
<dbReference type="InterPro" id="IPR020635">
    <property type="entry name" value="Tyr_kinase_cat_dom"/>
</dbReference>
<protein>
    <submittedName>
        <fullName evidence="5">Probable receptor-like protein kinase At1g49730</fullName>
    </submittedName>
</protein>
<dbReference type="GeneID" id="111020581"/>
<dbReference type="PROSITE" id="PS50011">
    <property type="entry name" value="PROTEIN_KINASE_DOM"/>
    <property type="match status" value="1"/>
</dbReference>